<evidence type="ECO:0008006" key="4">
    <source>
        <dbReference type="Google" id="ProtNLM"/>
    </source>
</evidence>
<accession>A0A291MZJ0</accession>
<evidence type="ECO:0000313" key="2">
    <source>
        <dbReference type="EMBL" id="ATI80320.1"/>
    </source>
</evidence>
<protein>
    <recommendedName>
        <fullName evidence="4">Lipoprotein</fullName>
    </recommendedName>
</protein>
<feature type="chain" id="PRO_5012764711" description="Lipoprotein" evidence="1">
    <location>
        <begin position="21"/>
        <end position="154"/>
    </location>
</feature>
<organism evidence="2 3">
    <name type="scientific">Sphingobium yanoikuyae</name>
    <name type="common">Sphingomonas yanoikuyae</name>
    <dbReference type="NCBI Taxonomy" id="13690"/>
    <lineage>
        <taxon>Bacteria</taxon>
        <taxon>Pseudomonadati</taxon>
        <taxon>Pseudomonadota</taxon>
        <taxon>Alphaproteobacteria</taxon>
        <taxon>Sphingomonadales</taxon>
        <taxon>Sphingomonadaceae</taxon>
        <taxon>Sphingobium</taxon>
    </lineage>
</organism>
<proteinExistence type="predicted"/>
<evidence type="ECO:0000256" key="1">
    <source>
        <dbReference type="SAM" id="SignalP"/>
    </source>
</evidence>
<dbReference type="PROSITE" id="PS51257">
    <property type="entry name" value="PROKAR_LIPOPROTEIN"/>
    <property type="match status" value="1"/>
</dbReference>
<dbReference type="EMBL" id="CP023741">
    <property type="protein sequence ID" value="ATI80320.1"/>
    <property type="molecule type" value="Genomic_DNA"/>
</dbReference>
<reference evidence="2 3" key="1">
    <citation type="submission" date="2017-10" db="EMBL/GenBank/DDBJ databases">
        <title>Sphingobium yanoikuyae S72.</title>
        <authorList>
            <person name="Sanchez E."/>
            <person name="Bustos P."/>
            <person name="Mendoza P."/>
            <person name="Guo X."/>
            <person name="Mendoza A."/>
        </authorList>
    </citation>
    <scope>NUCLEOTIDE SEQUENCE [LARGE SCALE GENOMIC DNA]</scope>
    <source>
        <strain evidence="2 3">S72</strain>
    </source>
</reference>
<dbReference type="AlphaFoldDB" id="A0A291MZJ0"/>
<sequence>MMKRLLISACLLGLASCDRAGLDRQTMLAAQIEKQVKLPEGAAKLADYGRNYAFKEAGIVTGIYLIPIGTEERAEGCEVMLANMASRPCSAQEMTGISDMQRAIDDGQAKAGESRWFSSEKELPYMNDGGCSQVSLEYDVQQQRVVTIGCNGEA</sequence>
<dbReference type="RefSeq" id="WP_097383501.1">
    <property type="nucleotide sequence ID" value="NZ_CP023741.1"/>
</dbReference>
<dbReference type="KEGG" id="sya:A6768_10100"/>
<keyword evidence="1" id="KW-0732">Signal</keyword>
<evidence type="ECO:0000313" key="3">
    <source>
        <dbReference type="Proteomes" id="UP000219422"/>
    </source>
</evidence>
<feature type="signal peptide" evidence="1">
    <location>
        <begin position="1"/>
        <end position="20"/>
    </location>
</feature>
<dbReference type="Proteomes" id="UP000219422">
    <property type="component" value="Chromosome"/>
</dbReference>
<name>A0A291MZJ0_SPHYA</name>
<gene>
    <name evidence="2" type="ORF">A6768_10100</name>
</gene>
<dbReference type="GeneID" id="57777188"/>